<protein>
    <submittedName>
        <fullName evidence="1">Uncharacterized protein</fullName>
    </submittedName>
</protein>
<accession>A0A0G4ETX0</accession>
<keyword evidence="2" id="KW-1185">Reference proteome</keyword>
<organism evidence="1 2">
    <name type="scientific">Vitrella brassicaformis (strain CCMP3155)</name>
    <dbReference type="NCBI Taxonomy" id="1169540"/>
    <lineage>
        <taxon>Eukaryota</taxon>
        <taxon>Sar</taxon>
        <taxon>Alveolata</taxon>
        <taxon>Colpodellida</taxon>
        <taxon>Vitrellaceae</taxon>
        <taxon>Vitrella</taxon>
    </lineage>
</organism>
<evidence type="ECO:0000313" key="1">
    <source>
        <dbReference type="EMBL" id="CEM01704.1"/>
    </source>
</evidence>
<dbReference type="VEuPathDB" id="CryptoDB:Vbra_8149"/>
<proteinExistence type="predicted"/>
<dbReference type="Proteomes" id="UP000041254">
    <property type="component" value="Unassembled WGS sequence"/>
</dbReference>
<dbReference type="InParanoid" id="A0A0G4ETX0"/>
<dbReference type="EMBL" id="CDMY01000308">
    <property type="protein sequence ID" value="CEM01704.1"/>
    <property type="molecule type" value="Genomic_DNA"/>
</dbReference>
<gene>
    <name evidence="1" type="ORF">Vbra_8149</name>
</gene>
<sequence length="142" mass="15646">MCFDRDADNEAISGSIGIRNSTLARRVTAAAQHFVESAVFAASSNREVAGLMADVGGEMVRVPLPCFTIRVDSRPNEVVHTRGRLGLREVVHRARLDEAARYDLVGVVKGFNQHLGIDDCQLSWQQLGRIDERGQWVSLGID</sequence>
<evidence type="ECO:0000313" key="2">
    <source>
        <dbReference type="Proteomes" id="UP000041254"/>
    </source>
</evidence>
<dbReference type="PhylomeDB" id="A0A0G4ETX0"/>
<dbReference type="AlphaFoldDB" id="A0A0G4ETX0"/>
<name>A0A0G4ETX0_VITBC</name>
<reference evidence="1 2" key="1">
    <citation type="submission" date="2014-11" db="EMBL/GenBank/DDBJ databases">
        <authorList>
            <person name="Zhu J."/>
            <person name="Qi W."/>
            <person name="Song R."/>
        </authorList>
    </citation>
    <scope>NUCLEOTIDE SEQUENCE [LARGE SCALE GENOMIC DNA]</scope>
</reference>